<reference evidence="8" key="1">
    <citation type="journal article" date="2023" name="Genome Biol. Evol.">
        <title>First Whole Genome Sequence and Flow Cytometry Genome Size Data for the Lichen-Forming Fungus Ramalina farinacea (Ascomycota).</title>
        <authorList>
            <person name="Llewellyn T."/>
            <person name="Mian S."/>
            <person name="Hill R."/>
            <person name="Leitch I.J."/>
            <person name="Gaya E."/>
        </authorList>
    </citation>
    <scope>NUCLEOTIDE SEQUENCE</scope>
    <source>
        <strain evidence="8">LIQ254RAFAR</strain>
    </source>
</reference>
<protein>
    <recommendedName>
        <fullName evidence="3">purine-nucleoside phosphorylase</fullName>
        <ecNumber evidence="3">2.4.2.1</ecNumber>
    </recommendedName>
    <alternativeName>
        <fullName evidence="6">Inosine-guanosine phosphorylase</fullName>
    </alternativeName>
</protein>
<evidence type="ECO:0000256" key="1">
    <source>
        <dbReference type="ARBA" id="ARBA00005058"/>
    </source>
</evidence>
<keyword evidence="5 8" id="KW-0808">Transferase</keyword>
<dbReference type="SUPFAM" id="SSF53167">
    <property type="entry name" value="Purine and uridine phosphorylases"/>
    <property type="match status" value="1"/>
</dbReference>
<proteinExistence type="inferred from homology"/>
<dbReference type="GO" id="GO:0009116">
    <property type="term" value="P:nucleoside metabolic process"/>
    <property type="evidence" value="ECO:0007669"/>
    <property type="project" value="InterPro"/>
</dbReference>
<dbReference type="Pfam" id="PF01048">
    <property type="entry name" value="PNP_UDP_1"/>
    <property type="match status" value="1"/>
</dbReference>
<evidence type="ECO:0000256" key="2">
    <source>
        <dbReference type="ARBA" id="ARBA00006751"/>
    </source>
</evidence>
<dbReference type="EMBL" id="JAPUFD010000015">
    <property type="protein sequence ID" value="MDI1491809.1"/>
    <property type="molecule type" value="Genomic_DNA"/>
</dbReference>
<name>A0AA43QUH7_9LECA</name>
<evidence type="ECO:0000256" key="4">
    <source>
        <dbReference type="ARBA" id="ARBA00022676"/>
    </source>
</evidence>
<evidence type="ECO:0000313" key="8">
    <source>
        <dbReference type="EMBL" id="MDI1491809.1"/>
    </source>
</evidence>
<sequence length="84" mass="8770">MGADLVGMSTVPEIVVARHCDIKIVAFSLVTNLSVLDAGPKGDDPQVQLGGHGTLSKIIGEGRANHKLLVSILIKNLSDAQGIR</sequence>
<gene>
    <name evidence="8" type="primary">PNP1</name>
    <name evidence="8" type="ORF">OHK93_003020</name>
</gene>
<keyword evidence="9" id="KW-1185">Reference proteome</keyword>
<dbReference type="InterPro" id="IPR011268">
    <property type="entry name" value="Purine_phosphorylase"/>
</dbReference>
<dbReference type="Proteomes" id="UP001161017">
    <property type="component" value="Unassembled WGS sequence"/>
</dbReference>
<organism evidence="8 9">
    <name type="scientific">Ramalina farinacea</name>
    <dbReference type="NCBI Taxonomy" id="258253"/>
    <lineage>
        <taxon>Eukaryota</taxon>
        <taxon>Fungi</taxon>
        <taxon>Dikarya</taxon>
        <taxon>Ascomycota</taxon>
        <taxon>Pezizomycotina</taxon>
        <taxon>Lecanoromycetes</taxon>
        <taxon>OSLEUM clade</taxon>
        <taxon>Lecanoromycetidae</taxon>
        <taxon>Lecanorales</taxon>
        <taxon>Lecanorineae</taxon>
        <taxon>Ramalinaceae</taxon>
        <taxon>Ramalina</taxon>
    </lineage>
</organism>
<dbReference type="InterPro" id="IPR000845">
    <property type="entry name" value="Nucleoside_phosphorylase_d"/>
</dbReference>
<evidence type="ECO:0000256" key="5">
    <source>
        <dbReference type="ARBA" id="ARBA00022679"/>
    </source>
</evidence>
<dbReference type="PANTHER" id="PTHR11904:SF9">
    <property type="entry name" value="PURINE NUCLEOSIDE PHOSPHORYLASE-RELATED"/>
    <property type="match status" value="1"/>
</dbReference>
<dbReference type="Gene3D" id="3.40.50.1580">
    <property type="entry name" value="Nucleoside phosphorylase domain"/>
    <property type="match status" value="1"/>
</dbReference>
<evidence type="ECO:0000256" key="3">
    <source>
        <dbReference type="ARBA" id="ARBA00011886"/>
    </source>
</evidence>
<evidence type="ECO:0000259" key="7">
    <source>
        <dbReference type="Pfam" id="PF01048"/>
    </source>
</evidence>
<dbReference type="InterPro" id="IPR035994">
    <property type="entry name" value="Nucleoside_phosphorylase_sf"/>
</dbReference>
<dbReference type="GO" id="GO:0004731">
    <property type="term" value="F:purine-nucleoside phosphorylase activity"/>
    <property type="evidence" value="ECO:0007669"/>
    <property type="project" value="UniProtKB-EC"/>
</dbReference>
<dbReference type="EC" id="2.4.2.1" evidence="3"/>
<dbReference type="PANTHER" id="PTHR11904">
    <property type="entry name" value="METHYLTHIOADENOSINE/PURINE NUCLEOSIDE PHOSPHORYLASE"/>
    <property type="match status" value="1"/>
</dbReference>
<feature type="domain" description="Nucleoside phosphorylase" evidence="7">
    <location>
        <begin position="1"/>
        <end position="36"/>
    </location>
</feature>
<comment type="pathway">
    <text evidence="1">Purine metabolism; purine nucleoside salvage.</text>
</comment>
<keyword evidence="4 8" id="KW-0328">Glycosyltransferase</keyword>
<comment type="caution">
    <text evidence="8">The sequence shown here is derived from an EMBL/GenBank/DDBJ whole genome shotgun (WGS) entry which is preliminary data.</text>
</comment>
<comment type="similarity">
    <text evidence="2">Belongs to the PNP/MTAP phosphorylase family.</text>
</comment>
<dbReference type="AlphaFoldDB" id="A0AA43QUH7"/>
<dbReference type="GO" id="GO:0005737">
    <property type="term" value="C:cytoplasm"/>
    <property type="evidence" value="ECO:0007669"/>
    <property type="project" value="TreeGrafter"/>
</dbReference>
<evidence type="ECO:0000256" key="6">
    <source>
        <dbReference type="ARBA" id="ARBA00031036"/>
    </source>
</evidence>
<accession>A0AA43QUH7</accession>
<evidence type="ECO:0000313" key="9">
    <source>
        <dbReference type="Proteomes" id="UP001161017"/>
    </source>
</evidence>